<dbReference type="Pfam" id="PF00069">
    <property type="entry name" value="Pkinase"/>
    <property type="match status" value="1"/>
</dbReference>
<accession>A0A9W4XM55</accession>
<dbReference type="AlphaFoldDB" id="A0A9W4XM55"/>
<dbReference type="InterPro" id="IPR000719">
    <property type="entry name" value="Prot_kinase_dom"/>
</dbReference>
<feature type="domain" description="Protein kinase" evidence="1">
    <location>
        <begin position="48"/>
        <end position="301"/>
    </location>
</feature>
<proteinExistence type="predicted"/>
<sequence>MIEDAFQRHRRPQFPTKAALLLGTLKSQGKEATEPVAQNLETLKQDPWHDAQRIGELVQGKQAWTVGVRRGAIIMIKSIKDTDTGKRLVSMLQPLSHPNIARVLDVAEFDDQTHFTFEYYRYTLEEVLCVHLPFEEIHIRTIVQSIFPAIKHIANAGIIHNAIPCTSIRVCGRSGKIVLADFEDCILQTTTLSPNIDLKLLGYTLLECMEGSTNKQLRSEEYILRQREVNKIFGVKDDRWSGAKLLVDFLDDLFNQQRPAIAKLDKEHSYVRQQQLAPTVLLPFTELVPLECFTLWRPAAK</sequence>
<keyword evidence="3" id="KW-1185">Reference proteome</keyword>
<dbReference type="GO" id="GO:0004672">
    <property type="term" value="F:protein kinase activity"/>
    <property type="evidence" value="ECO:0007669"/>
    <property type="project" value="InterPro"/>
</dbReference>
<organism evidence="2 3">
    <name type="scientific">Periconia digitata</name>
    <dbReference type="NCBI Taxonomy" id="1303443"/>
    <lineage>
        <taxon>Eukaryota</taxon>
        <taxon>Fungi</taxon>
        <taxon>Dikarya</taxon>
        <taxon>Ascomycota</taxon>
        <taxon>Pezizomycotina</taxon>
        <taxon>Dothideomycetes</taxon>
        <taxon>Pleosporomycetidae</taxon>
        <taxon>Pleosporales</taxon>
        <taxon>Massarineae</taxon>
        <taxon>Periconiaceae</taxon>
        <taxon>Periconia</taxon>
    </lineage>
</organism>
<name>A0A9W4XM55_9PLEO</name>
<comment type="caution">
    <text evidence="2">The sequence shown here is derived from an EMBL/GenBank/DDBJ whole genome shotgun (WGS) entry which is preliminary data.</text>
</comment>
<dbReference type="EMBL" id="CAOQHR010000007">
    <property type="protein sequence ID" value="CAI6337039.1"/>
    <property type="molecule type" value="Genomic_DNA"/>
</dbReference>
<protein>
    <recommendedName>
        <fullName evidence="1">Protein kinase domain-containing protein</fullName>
    </recommendedName>
</protein>
<dbReference type="PROSITE" id="PS50011">
    <property type="entry name" value="PROTEIN_KINASE_DOM"/>
    <property type="match status" value="1"/>
</dbReference>
<dbReference type="Proteomes" id="UP001152607">
    <property type="component" value="Unassembled WGS sequence"/>
</dbReference>
<dbReference type="Gene3D" id="1.10.510.10">
    <property type="entry name" value="Transferase(Phosphotransferase) domain 1"/>
    <property type="match status" value="1"/>
</dbReference>
<evidence type="ECO:0000259" key="1">
    <source>
        <dbReference type="PROSITE" id="PS50011"/>
    </source>
</evidence>
<dbReference type="OrthoDB" id="3942097at2759"/>
<evidence type="ECO:0000313" key="2">
    <source>
        <dbReference type="EMBL" id="CAI6337039.1"/>
    </source>
</evidence>
<dbReference type="SMART" id="SM00220">
    <property type="entry name" value="S_TKc"/>
    <property type="match status" value="1"/>
</dbReference>
<dbReference type="GO" id="GO:0005524">
    <property type="term" value="F:ATP binding"/>
    <property type="evidence" value="ECO:0007669"/>
    <property type="project" value="InterPro"/>
</dbReference>
<dbReference type="InterPro" id="IPR011009">
    <property type="entry name" value="Kinase-like_dom_sf"/>
</dbReference>
<dbReference type="SUPFAM" id="SSF56112">
    <property type="entry name" value="Protein kinase-like (PK-like)"/>
    <property type="match status" value="1"/>
</dbReference>
<reference evidence="2" key="1">
    <citation type="submission" date="2023-01" db="EMBL/GenBank/DDBJ databases">
        <authorList>
            <person name="Van Ghelder C."/>
            <person name="Rancurel C."/>
        </authorList>
    </citation>
    <scope>NUCLEOTIDE SEQUENCE</scope>
    <source>
        <strain evidence="2">CNCM I-4278</strain>
    </source>
</reference>
<gene>
    <name evidence="2" type="ORF">PDIGIT_LOCUS10146</name>
</gene>
<evidence type="ECO:0000313" key="3">
    <source>
        <dbReference type="Proteomes" id="UP001152607"/>
    </source>
</evidence>